<evidence type="ECO:0000313" key="2">
    <source>
        <dbReference type="EMBL" id="ABQ29157.1"/>
    </source>
</evidence>
<evidence type="ECO:0000313" key="3">
    <source>
        <dbReference type="Proteomes" id="UP000000245"/>
    </source>
</evidence>
<feature type="region of interest" description="Disordered" evidence="1">
    <location>
        <begin position="99"/>
        <end position="137"/>
    </location>
</feature>
<dbReference type="KEGG" id="acr:Acry_3559"/>
<protein>
    <submittedName>
        <fullName evidence="2">Uncharacterized protein</fullName>
    </submittedName>
</protein>
<keyword evidence="2" id="KW-0614">Plasmid</keyword>
<evidence type="ECO:0000256" key="1">
    <source>
        <dbReference type="SAM" id="MobiDB-lite"/>
    </source>
</evidence>
<dbReference type="HOGENOM" id="CLU_1860863_0_0_5"/>
<reference evidence="2 3" key="1">
    <citation type="submission" date="2007-05" db="EMBL/GenBank/DDBJ databases">
        <title>Complete sequence of plasmid4 pACRY04 of Acidiphilium cryptum JF-5.</title>
        <authorList>
            <consortium name="US DOE Joint Genome Institute"/>
            <person name="Copeland A."/>
            <person name="Lucas S."/>
            <person name="Lapidus A."/>
            <person name="Barry K."/>
            <person name="Detter J.C."/>
            <person name="Glavina del Rio T."/>
            <person name="Hammon N."/>
            <person name="Israni S."/>
            <person name="Dalin E."/>
            <person name="Tice H."/>
            <person name="Pitluck S."/>
            <person name="Sims D."/>
            <person name="Brettin T."/>
            <person name="Bruce D."/>
            <person name="Han C."/>
            <person name="Schmutz J."/>
            <person name="Larimer F."/>
            <person name="Land M."/>
            <person name="Hauser L."/>
            <person name="Kyrpides N."/>
            <person name="Kim E."/>
            <person name="Magnuson T."/>
            <person name="Richardson P."/>
        </authorList>
    </citation>
    <scope>NUCLEOTIDE SEQUENCE [LARGE SCALE GENOMIC DNA]</scope>
    <source>
        <strain evidence="3">JF-5</strain>
        <plasmid evidence="3">Plasmid pACRY04</plasmid>
    </source>
</reference>
<feature type="compositionally biased region" description="Basic and acidic residues" evidence="1">
    <location>
        <begin position="105"/>
        <end position="122"/>
    </location>
</feature>
<sequence length="137" mass="15095">MWLYRENHANDLRWSNGGLIVPKVVKNSLTAADVQAIAEKLDQLEEKPRPLSTREIINMLKPKVAALRAKGYSFDEIAAELTKNGIKISGLSLKSYTGAKKPVRKPVDKKSTAPDQSEDKSPEPPAGDNMTPKKNIS</sequence>
<name>A5FU75_ACICJ</name>
<dbReference type="Proteomes" id="UP000000245">
    <property type="component" value="Plasmid pACRY04"/>
</dbReference>
<keyword evidence="3" id="KW-1185">Reference proteome</keyword>
<geneLocation type="plasmid" evidence="2 3">
    <name>pACRY04</name>
</geneLocation>
<gene>
    <name evidence="2" type="ordered locus">Acry_3559</name>
</gene>
<accession>A5FU75</accession>
<organism evidence="2 3">
    <name type="scientific">Acidiphilium cryptum (strain JF-5)</name>
    <dbReference type="NCBI Taxonomy" id="349163"/>
    <lineage>
        <taxon>Bacteria</taxon>
        <taxon>Pseudomonadati</taxon>
        <taxon>Pseudomonadota</taxon>
        <taxon>Alphaproteobacteria</taxon>
        <taxon>Acetobacterales</taxon>
        <taxon>Acidocellaceae</taxon>
        <taxon>Acidiphilium</taxon>
    </lineage>
</organism>
<proteinExistence type="predicted"/>
<dbReference type="EMBL" id="CP000692">
    <property type="protein sequence ID" value="ABQ29157.1"/>
    <property type="molecule type" value="Genomic_DNA"/>
</dbReference>
<dbReference type="AlphaFoldDB" id="A5FU75"/>